<dbReference type="AlphaFoldDB" id="A0A5D0NPA6"/>
<dbReference type="STRING" id="1220554.GCA_001552135_03401"/>
<organism evidence="1 2">
    <name type="scientific">Actinomadura chibensis</name>
    <dbReference type="NCBI Taxonomy" id="392828"/>
    <lineage>
        <taxon>Bacteria</taxon>
        <taxon>Bacillati</taxon>
        <taxon>Actinomycetota</taxon>
        <taxon>Actinomycetes</taxon>
        <taxon>Streptosporangiales</taxon>
        <taxon>Thermomonosporaceae</taxon>
        <taxon>Actinomadura</taxon>
    </lineage>
</organism>
<proteinExistence type="predicted"/>
<sequence>MASTGATAAHAAAFAEGSDHRAIAGTGACTTGRFCLWGDRNYDPPLVARIPPVPGGQYVVLEYAAFSGYNATNQGQYVYEAYDANDCAGARAYIPPYTHFRDITTSGLDRISCVTHS</sequence>
<protein>
    <recommendedName>
        <fullName evidence="3">Peptidase inhibitor family I36 protein</fullName>
    </recommendedName>
</protein>
<dbReference type="RefSeq" id="WP_067892191.1">
    <property type="nucleotide sequence ID" value="NZ_VSFG01000002.1"/>
</dbReference>
<reference evidence="1 2" key="1">
    <citation type="submission" date="2019-08" db="EMBL/GenBank/DDBJ databases">
        <title>Actinomadura sp. nov. CYP1-5 isolated from mountain soil.</title>
        <authorList>
            <person name="Songsumanus A."/>
            <person name="Kuncharoen N."/>
            <person name="Kudo T."/>
            <person name="Yuki M."/>
            <person name="Igarashi Y."/>
            <person name="Tanasupawat S."/>
        </authorList>
    </citation>
    <scope>NUCLEOTIDE SEQUENCE [LARGE SCALE GENOMIC DNA]</scope>
    <source>
        <strain evidence="1 2">JCM 14158</strain>
    </source>
</reference>
<evidence type="ECO:0000313" key="2">
    <source>
        <dbReference type="Proteomes" id="UP000323380"/>
    </source>
</evidence>
<dbReference type="Proteomes" id="UP000323380">
    <property type="component" value="Unassembled WGS sequence"/>
</dbReference>
<evidence type="ECO:0008006" key="3">
    <source>
        <dbReference type="Google" id="ProtNLM"/>
    </source>
</evidence>
<gene>
    <name evidence="1" type="ORF">FXF69_13900</name>
</gene>
<dbReference type="EMBL" id="VSFG01000002">
    <property type="protein sequence ID" value="TYB46356.1"/>
    <property type="molecule type" value="Genomic_DNA"/>
</dbReference>
<accession>A0A5D0NPA6</accession>
<evidence type="ECO:0000313" key="1">
    <source>
        <dbReference type="EMBL" id="TYB46356.1"/>
    </source>
</evidence>
<keyword evidence="2" id="KW-1185">Reference proteome</keyword>
<comment type="caution">
    <text evidence="1">The sequence shown here is derived from an EMBL/GenBank/DDBJ whole genome shotgun (WGS) entry which is preliminary data.</text>
</comment>
<name>A0A5D0NPA6_9ACTN</name>